<accession>A0AA86QFY0</accession>
<name>A0AA86QFY0_9EUKA</name>
<gene>
    <name evidence="1" type="ORF">HINF_LOCUS40102</name>
    <name evidence="2" type="ORF">HINF_LOCUS48600</name>
</gene>
<evidence type="ECO:0000313" key="3">
    <source>
        <dbReference type="Proteomes" id="UP001642409"/>
    </source>
</evidence>
<comment type="caution">
    <text evidence="1">The sequence shown here is derived from an EMBL/GenBank/DDBJ whole genome shotgun (WGS) entry which is preliminary data.</text>
</comment>
<evidence type="ECO:0000313" key="2">
    <source>
        <dbReference type="EMBL" id="CAL6059130.1"/>
    </source>
</evidence>
<dbReference type="EMBL" id="CATOUU010000832">
    <property type="protein sequence ID" value="CAI9952457.1"/>
    <property type="molecule type" value="Genomic_DNA"/>
</dbReference>
<reference evidence="1" key="1">
    <citation type="submission" date="2023-06" db="EMBL/GenBank/DDBJ databases">
        <authorList>
            <person name="Kurt Z."/>
        </authorList>
    </citation>
    <scope>NUCLEOTIDE SEQUENCE</scope>
</reference>
<keyword evidence="3" id="KW-1185">Reference proteome</keyword>
<organism evidence="1">
    <name type="scientific">Hexamita inflata</name>
    <dbReference type="NCBI Taxonomy" id="28002"/>
    <lineage>
        <taxon>Eukaryota</taxon>
        <taxon>Metamonada</taxon>
        <taxon>Diplomonadida</taxon>
        <taxon>Hexamitidae</taxon>
        <taxon>Hexamitinae</taxon>
        <taxon>Hexamita</taxon>
    </lineage>
</organism>
<dbReference type="EMBL" id="CAXDID020000224">
    <property type="protein sequence ID" value="CAL6059130.1"/>
    <property type="molecule type" value="Genomic_DNA"/>
</dbReference>
<dbReference type="Proteomes" id="UP001642409">
    <property type="component" value="Unassembled WGS sequence"/>
</dbReference>
<sequence>MNLSLSNIQLVKNKCFRELQQIYNSMERGVIWCISEHYLWLNYIQLFLNLSVFDKLQRLYTLFGANTTKQGLINTDNVHSASIFVMNSIKESCNQQYQVHKCILQYSISQLKVDGFQK</sequence>
<evidence type="ECO:0000313" key="1">
    <source>
        <dbReference type="EMBL" id="CAI9952457.1"/>
    </source>
</evidence>
<proteinExistence type="predicted"/>
<reference evidence="2 3" key="2">
    <citation type="submission" date="2024-07" db="EMBL/GenBank/DDBJ databases">
        <authorList>
            <person name="Akdeniz Z."/>
        </authorList>
    </citation>
    <scope>NUCLEOTIDE SEQUENCE [LARGE SCALE GENOMIC DNA]</scope>
</reference>
<protein>
    <submittedName>
        <fullName evidence="2">Hypothetical_protein</fullName>
    </submittedName>
</protein>
<dbReference type="AlphaFoldDB" id="A0AA86QFY0"/>